<dbReference type="EMBL" id="GL883937">
    <property type="protein sequence ID" value="EGI12694.1"/>
    <property type="molecule type" value="Genomic_DNA"/>
</dbReference>
<proteinExistence type="predicted"/>
<sequence length="42" mass="4755">MWLKFIGGDRGSFSGGLLPFLPVCCRDRTERVSVVRTIKGLW</sequence>
<name>F4T8T5_ECOLX</name>
<reference evidence="1 2" key="1">
    <citation type="submission" date="2010-01" db="EMBL/GenBank/DDBJ databases">
        <title>The Genome Sequence of Escherichia coli M605.</title>
        <authorList>
            <consortium name="The Broad Institute Genome Sequencing Platform"/>
            <consortium name="The Broad Institute Genome Sequencing Center for Infectious Disease"/>
            <person name="Feldgarden M."/>
            <person name="Gordon D.M."/>
            <person name="Johnson J.R."/>
            <person name="Johnston B.D."/>
            <person name="Young S."/>
            <person name="Zeng Q."/>
            <person name="Koehrsen M."/>
            <person name="Alvarado L."/>
            <person name="Berlin A.M."/>
            <person name="Borenstein D."/>
            <person name="Chapman S.B."/>
            <person name="Chen Z."/>
            <person name="Engels R."/>
            <person name="Freedman E."/>
            <person name="Gellesch M."/>
            <person name="Goldberg J."/>
            <person name="Griggs A."/>
            <person name="Gujja S."/>
            <person name="Heilman E.R."/>
            <person name="Heiman D.I."/>
            <person name="Hepburn T.A."/>
            <person name="Howarth C."/>
            <person name="Jen D."/>
            <person name="Larson L."/>
            <person name="Lewis B."/>
            <person name="Mehta T."/>
            <person name="Park D."/>
            <person name="Pearson M."/>
            <person name="Richards J."/>
            <person name="Roberts A."/>
            <person name="Saif S."/>
            <person name="Shea T.D."/>
            <person name="Shenoy N."/>
            <person name="Sisk P."/>
            <person name="Stolte C."/>
            <person name="Sykes S.N."/>
            <person name="Walk T."/>
            <person name="White J."/>
            <person name="Yandava C."/>
            <person name="Haas B."/>
            <person name="Henn M.R."/>
            <person name="Nusbaum C."/>
            <person name="Birren B."/>
        </authorList>
    </citation>
    <scope>NUCLEOTIDE SEQUENCE [LARGE SCALE GENOMIC DNA]</scope>
    <source>
        <strain evidence="1 2">M605</strain>
    </source>
</reference>
<evidence type="ECO:0000313" key="1">
    <source>
        <dbReference type="EMBL" id="EGI12694.1"/>
    </source>
</evidence>
<protein>
    <submittedName>
        <fullName evidence="1">Conserved domain protein</fullName>
    </submittedName>
</protein>
<dbReference type="Proteomes" id="UP000004710">
    <property type="component" value="Unassembled WGS sequence"/>
</dbReference>
<accession>F4T8T5</accession>
<dbReference type="HOGENOM" id="CLU_216325_0_0_6"/>
<dbReference type="AlphaFoldDB" id="F4T8T5"/>
<organism evidence="1 2">
    <name type="scientific">Escherichia coli M605</name>
    <dbReference type="NCBI Taxonomy" id="656417"/>
    <lineage>
        <taxon>Bacteria</taxon>
        <taxon>Pseudomonadati</taxon>
        <taxon>Pseudomonadota</taxon>
        <taxon>Gammaproteobacteria</taxon>
        <taxon>Enterobacterales</taxon>
        <taxon>Enterobacteriaceae</taxon>
        <taxon>Escherichia</taxon>
    </lineage>
</organism>
<gene>
    <name evidence="1" type="ORF">ECIG_05523</name>
</gene>
<evidence type="ECO:0000313" key="2">
    <source>
        <dbReference type="Proteomes" id="UP000004710"/>
    </source>
</evidence>